<evidence type="ECO:0000256" key="4">
    <source>
        <dbReference type="SAM" id="MobiDB-lite"/>
    </source>
</evidence>
<evidence type="ECO:0000256" key="3">
    <source>
        <dbReference type="SAM" id="Coils"/>
    </source>
</evidence>
<feature type="domain" description="Agenet" evidence="5">
    <location>
        <begin position="94"/>
        <end position="157"/>
    </location>
</feature>
<dbReference type="EMBL" id="EQ973794">
    <property type="protein sequence ID" value="EEF46744.1"/>
    <property type="molecule type" value="Genomic_DNA"/>
</dbReference>
<dbReference type="SMART" id="SM00743">
    <property type="entry name" value="Agenet"/>
    <property type="match status" value="4"/>
</dbReference>
<feature type="region of interest" description="Disordered" evidence="4">
    <location>
        <begin position="395"/>
        <end position="419"/>
    </location>
</feature>
<dbReference type="eggNOG" id="ENOG502QTQX">
    <property type="taxonomic scope" value="Eukaryota"/>
</dbReference>
<dbReference type="Proteomes" id="UP000008311">
    <property type="component" value="Unassembled WGS sequence"/>
</dbReference>
<dbReference type="AlphaFoldDB" id="B9RPH3"/>
<dbReference type="InterPro" id="IPR014002">
    <property type="entry name" value="Agenet_dom_plant"/>
</dbReference>
<evidence type="ECO:0000256" key="2">
    <source>
        <dbReference type="ARBA" id="ARBA00022604"/>
    </source>
</evidence>
<keyword evidence="7" id="KW-1185">Reference proteome</keyword>
<evidence type="ECO:0000313" key="7">
    <source>
        <dbReference type="Proteomes" id="UP000008311"/>
    </source>
</evidence>
<dbReference type="CDD" id="cd20405">
    <property type="entry name" value="Tudor_Agenet_AtDUF_rpt1_3"/>
    <property type="match status" value="2"/>
</dbReference>
<keyword evidence="1" id="KW-0813">Transport</keyword>
<feature type="domain" description="Agenet" evidence="5">
    <location>
        <begin position="237"/>
        <end position="293"/>
    </location>
</feature>
<dbReference type="PANTHER" id="PTHR31917:SF142">
    <property type="entry name" value="AGENET DOMAIN-CONTAINING PROTEIN"/>
    <property type="match status" value="1"/>
</dbReference>
<dbReference type="CDD" id="cd20406">
    <property type="entry name" value="Tudor_Agenet_AtDUF_rpt2_4"/>
    <property type="match status" value="2"/>
</dbReference>
<organism evidence="6 7">
    <name type="scientific">Ricinus communis</name>
    <name type="common">Castor bean</name>
    <dbReference type="NCBI Taxonomy" id="3988"/>
    <lineage>
        <taxon>Eukaryota</taxon>
        <taxon>Viridiplantae</taxon>
        <taxon>Streptophyta</taxon>
        <taxon>Embryophyta</taxon>
        <taxon>Tracheophyta</taxon>
        <taxon>Spermatophyta</taxon>
        <taxon>Magnoliopsida</taxon>
        <taxon>eudicotyledons</taxon>
        <taxon>Gunneridae</taxon>
        <taxon>Pentapetalae</taxon>
        <taxon>rosids</taxon>
        <taxon>fabids</taxon>
        <taxon>Malpighiales</taxon>
        <taxon>Euphorbiaceae</taxon>
        <taxon>Acalyphoideae</taxon>
        <taxon>Acalypheae</taxon>
        <taxon>Ricinus</taxon>
    </lineage>
</organism>
<evidence type="ECO:0000313" key="6">
    <source>
        <dbReference type="EMBL" id="EEF46744.1"/>
    </source>
</evidence>
<dbReference type="Pfam" id="PF05266">
    <property type="entry name" value="DUF724"/>
    <property type="match status" value="1"/>
</dbReference>
<name>B9RPH3_RICCO</name>
<feature type="domain" description="Agenet" evidence="5">
    <location>
        <begin position="172"/>
        <end position="235"/>
    </location>
</feature>
<dbReference type="FunCoup" id="B9RPH3">
    <property type="interactions" value="1357"/>
</dbReference>
<evidence type="ECO:0000256" key="1">
    <source>
        <dbReference type="ARBA" id="ARBA00022448"/>
    </source>
</evidence>
<dbReference type="Pfam" id="PF05641">
    <property type="entry name" value="Agenet"/>
    <property type="match status" value="2"/>
</dbReference>
<keyword evidence="2" id="KW-0341">Growth regulation</keyword>
<evidence type="ECO:0000259" key="5">
    <source>
        <dbReference type="SMART" id="SM00743"/>
    </source>
</evidence>
<dbReference type="InterPro" id="IPR007930">
    <property type="entry name" value="DUF724"/>
</dbReference>
<reference evidence="7" key="1">
    <citation type="journal article" date="2010" name="Nat. Biotechnol.">
        <title>Draft genome sequence of the oilseed species Ricinus communis.</title>
        <authorList>
            <person name="Chan A.P."/>
            <person name="Crabtree J."/>
            <person name="Zhao Q."/>
            <person name="Lorenzi H."/>
            <person name="Orvis J."/>
            <person name="Puiu D."/>
            <person name="Melake-Berhan A."/>
            <person name="Jones K.M."/>
            <person name="Redman J."/>
            <person name="Chen G."/>
            <person name="Cahoon E.B."/>
            <person name="Gedil M."/>
            <person name="Stanke M."/>
            <person name="Haas B.J."/>
            <person name="Wortman J.R."/>
            <person name="Fraser-Liggett C.M."/>
            <person name="Ravel J."/>
            <person name="Rabinowicz P.D."/>
        </authorList>
    </citation>
    <scope>NUCLEOTIDE SEQUENCE [LARGE SCALE GENOMIC DNA]</scope>
    <source>
        <strain evidence="7">cv. Hale</strain>
    </source>
</reference>
<dbReference type="PANTHER" id="PTHR31917">
    <property type="entry name" value="AGENET DOMAIN-CONTAINING PROTEIN-RELATED"/>
    <property type="match status" value="1"/>
</dbReference>
<dbReference type="InParanoid" id="B9RPH3"/>
<feature type="coiled-coil region" evidence="3">
    <location>
        <begin position="590"/>
        <end position="652"/>
    </location>
</feature>
<feature type="domain" description="Agenet" evidence="5">
    <location>
        <begin position="13"/>
        <end position="91"/>
    </location>
</feature>
<dbReference type="STRING" id="3988.B9RPH3"/>
<accession>B9RPH3</accession>
<dbReference type="InterPro" id="IPR008395">
    <property type="entry name" value="Agenet-like_dom"/>
</dbReference>
<keyword evidence="3" id="KW-0175">Coiled coil</keyword>
<proteinExistence type="predicted"/>
<protein>
    <submittedName>
        <fullName evidence="6">RNA binding protein, putative</fullName>
    </submittedName>
</protein>
<sequence>MGGGRPSRQNSGRNFSIGDLVEVSSDEEGFRGAWYEATILKSLSSSRSCYSKRKAEALVQYRNLLSDTDEKKPLTEYVDFSFIRPLPPVPSTIPAFEPLDVVDAFHRDGWWKGIVTKVDVFEDDKTNSKKYTVVFENPPEQFQFLSKDLRFYWDWSNGAWSRPQKQKRMEGLRFSKGMAVEVNLDKENLEDAWFPATVLEEVGFNSFLLDCGSSNGHIKETVDCFHIRPPPPKLDITEFEILEAVDVFHESSWREALIIKILTEGRYSVALKHAEKEMQLSQSEIRPHLSVMDGVWVNLARVFHLPSMFFYIKLQLDVECSLLYYSHSLLERLKKRLTNADSNAEDHEVAISVESSIRAMNEIEEKSSCRKLSTAKDYREEKLFCKKSRKNPLKQSMACNAQSPSKKVRKTPPKGEDALSFPSKKLKKANSVKPLSSQACHAELTPIKTINQEMQTNCSTDLRNNVVSPLSLSKRERKVENFKQSSVINVPEATELVEDLEMPFLKSSLIWKNIESLEVFQVLPQKPHFSPLIGHKEASREGMAMGHMLSFAVLIEKMSKLRVDDGREVFESYMEVLAELEMHGFEVKAIAERLEKLLSIKDRCKRLEDEAKKVHIGMAEGKNEKIKLEEDIDKIEERISQLEEQRAMKVSMKMMKDSELITLQVNANAVNEDIVNMEHEFENVAAAPW</sequence>
<gene>
    <name evidence="6" type="ORF">RCOM_1734200</name>
</gene>
<feature type="compositionally biased region" description="Polar residues" evidence="4">
    <location>
        <begin position="395"/>
        <end position="405"/>
    </location>
</feature>